<gene>
    <name evidence="1" type="ORF">B0H63DRAFT_84654</name>
</gene>
<sequence length="151" mass="16936">METAHTPIAICPANSAFCCTRDESRGGRHARSCYSKHRIELLQRQPDINFSLRASLSNKYQIISPRMVCCLACCWLILSQDSFWFVANLALLYSPALQATEKRTQCRTSLRLNQASETFPFRANGGVCPLLHLKHVGLFRGGPGIRSHLTL</sequence>
<accession>A0AAE0K0D2</accession>
<dbReference type="Proteomes" id="UP001285441">
    <property type="component" value="Unassembled WGS sequence"/>
</dbReference>
<keyword evidence="2" id="KW-1185">Reference proteome</keyword>
<evidence type="ECO:0000313" key="2">
    <source>
        <dbReference type="Proteomes" id="UP001285441"/>
    </source>
</evidence>
<protein>
    <submittedName>
        <fullName evidence="1">Uncharacterized protein</fullName>
    </submittedName>
</protein>
<organism evidence="1 2">
    <name type="scientific">Podospora didyma</name>
    <dbReference type="NCBI Taxonomy" id="330526"/>
    <lineage>
        <taxon>Eukaryota</taxon>
        <taxon>Fungi</taxon>
        <taxon>Dikarya</taxon>
        <taxon>Ascomycota</taxon>
        <taxon>Pezizomycotina</taxon>
        <taxon>Sordariomycetes</taxon>
        <taxon>Sordariomycetidae</taxon>
        <taxon>Sordariales</taxon>
        <taxon>Podosporaceae</taxon>
        <taxon>Podospora</taxon>
    </lineage>
</organism>
<dbReference type="EMBL" id="JAULSW010000011">
    <property type="protein sequence ID" value="KAK3367639.1"/>
    <property type="molecule type" value="Genomic_DNA"/>
</dbReference>
<evidence type="ECO:0000313" key="1">
    <source>
        <dbReference type="EMBL" id="KAK3367639.1"/>
    </source>
</evidence>
<dbReference type="AlphaFoldDB" id="A0AAE0K0D2"/>
<comment type="caution">
    <text evidence="1">The sequence shown here is derived from an EMBL/GenBank/DDBJ whole genome shotgun (WGS) entry which is preliminary data.</text>
</comment>
<name>A0AAE0K0D2_9PEZI</name>
<proteinExistence type="predicted"/>
<reference evidence="1" key="2">
    <citation type="submission" date="2023-06" db="EMBL/GenBank/DDBJ databases">
        <authorList>
            <consortium name="Lawrence Berkeley National Laboratory"/>
            <person name="Haridas S."/>
            <person name="Hensen N."/>
            <person name="Bonometti L."/>
            <person name="Westerberg I."/>
            <person name="Brannstrom I.O."/>
            <person name="Guillou S."/>
            <person name="Cros-Aarteil S."/>
            <person name="Calhoun S."/>
            <person name="Kuo A."/>
            <person name="Mondo S."/>
            <person name="Pangilinan J."/>
            <person name="Riley R."/>
            <person name="LaButti K."/>
            <person name="Andreopoulos B."/>
            <person name="Lipzen A."/>
            <person name="Chen C."/>
            <person name="Yanf M."/>
            <person name="Daum C."/>
            <person name="Ng V."/>
            <person name="Clum A."/>
            <person name="Steindorff A."/>
            <person name="Ohm R."/>
            <person name="Martin F."/>
            <person name="Silar P."/>
            <person name="Natvig D."/>
            <person name="Lalanne C."/>
            <person name="Gautier V."/>
            <person name="Ament-velasquez S.L."/>
            <person name="Kruys A."/>
            <person name="Hutchinson M.I."/>
            <person name="Powell A.J."/>
            <person name="Barry K."/>
            <person name="Miller A.N."/>
            <person name="Grigoriev I.V."/>
            <person name="Debuchy R."/>
            <person name="Gladieux P."/>
            <person name="Thoren M.H."/>
            <person name="Johannesson H."/>
        </authorList>
    </citation>
    <scope>NUCLEOTIDE SEQUENCE</scope>
    <source>
        <strain evidence="1">CBS 232.78</strain>
    </source>
</reference>
<reference evidence="1" key="1">
    <citation type="journal article" date="2023" name="Mol. Phylogenet. Evol.">
        <title>Genome-scale phylogeny and comparative genomics of the fungal order Sordariales.</title>
        <authorList>
            <person name="Hensen N."/>
            <person name="Bonometti L."/>
            <person name="Westerberg I."/>
            <person name="Brannstrom I.O."/>
            <person name="Guillou S."/>
            <person name="Cros-Aarteil S."/>
            <person name="Calhoun S."/>
            <person name="Haridas S."/>
            <person name="Kuo A."/>
            <person name="Mondo S."/>
            <person name="Pangilinan J."/>
            <person name="Riley R."/>
            <person name="LaButti K."/>
            <person name="Andreopoulos B."/>
            <person name="Lipzen A."/>
            <person name="Chen C."/>
            <person name="Yan M."/>
            <person name="Daum C."/>
            <person name="Ng V."/>
            <person name="Clum A."/>
            <person name="Steindorff A."/>
            <person name="Ohm R.A."/>
            <person name="Martin F."/>
            <person name="Silar P."/>
            <person name="Natvig D.O."/>
            <person name="Lalanne C."/>
            <person name="Gautier V."/>
            <person name="Ament-Velasquez S.L."/>
            <person name="Kruys A."/>
            <person name="Hutchinson M.I."/>
            <person name="Powell A.J."/>
            <person name="Barry K."/>
            <person name="Miller A.N."/>
            <person name="Grigoriev I.V."/>
            <person name="Debuchy R."/>
            <person name="Gladieux P."/>
            <person name="Hiltunen Thoren M."/>
            <person name="Johannesson H."/>
        </authorList>
    </citation>
    <scope>NUCLEOTIDE SEQUENCE</scope>
    <source>
        <strain evidence="1">CBS 232.78</strain>
    </source>
</reference>